<accession>A0ABQ0CHT5</accession>
<dbReference type="InterPro" id="IPR033124">
    <property type="entry name" value="Ser_caboxypep_his_AS"/>
</dbReference>
<evidence type="ECO:0000256" key="2">
    <source>
        <dbReference type="ARBA" id="ARBA00022645"/>
    </source>
</evidence>
<evidence type="ECO:0000256" key="3">
    <source>
        <dbReference type="ARBA" id="ARBA00022670"/>
    </source>
</evidence>
<keyword evidence="9" id="KW-1185">Reference proteome</keyword>
<dbReference type="EC" id="3.4.16.-" evidence="7"/>
<dbReference type="Proteomes" id="UP001562357">
    <property type="component" value="Unassembled WGS sequence"/>
</dbReference>
<gene>
    <name evidence="8" type="primary">g1419</name>
    <name evidence="8" type="ORF">EsDP_00001419</name>
</gene>
<evidence type="ECO:0000256" key="1">
    <source>
        <dbReference type="ARBA" id="ARBA00009431"/>
    </source>
</evidence>
<dbReference type="InterPro" id="IPR001563">
    <property type="entry name" value="Peptidase_S10"/>
</dbReference>
<dbReference type="PANTHER" id="PTHR11802">
    <property type="entry name" value="SERINE PROTEASE FAMILY S10 SERINE CARBOXYPEPTIDASE"/>
    <property type="match status" value="1"/>
</dbReference>
<keyword evidence="4 7" id="KW-0732">Signal</keyword>
<comment type="similarity">
    <text evidence="1 7">Belongs to the peptidase S10 family.</text>
</comment>
<protein>
    <recommendedName>
        <fullName evidence="7">Carboxypeptidase</fullName>
        <ecNumber evidence="7">3.4.16.-</ecNumber>
    </recommendedName>
</protein>
<organism evidence="8 9">
    <name type="scientific">Epichloe bromicola</name>
    <dbReference type="NCBI Taxonomy" id="79588"/>
    <lineage>
        <taxon>Eukaryota</taxon>
        <taxon>Fungi</taxon>
        <taxon>Dikarya</taxon>
        <taxon>Ascomycota</taxon>
        <taxon>Pezizomycotina</taxon>
        <taxon>Sordariomycetes</taxon>
        <taxon>Hypocreomycetidae</taxon>
        <taxon>Hypocreales</taxon>
        <taxon>Clavicipitaceae</taxon>
        <taxon>Epichloe</taxon>
    </lineage>
</organism>
<dbReference type="InterPro" id="IPR018202">
    <property type="entry name" value="Ser_caboxypep_ser_AS"/>
</dbReference>
<dbReference type="PANTHER" id="PTHR11802:SF113">
    <property type="entry name" value="SERINE CARBOXYPEPTIDASE CTSA-4.1"/>
    <property type="match status" value="1"/>
</dbReference>
<evidence type="ECO:0000313" key="8">
    <source>
        <dbReference type="EMBL" id="GAB0132999.1"/>
    </source>
</evidence>
<dbReference type="Gene3D" id="1.10.287.410">
    <property type="match status" value="1"/>
</dbReference>
<keyword evidence="2 7" id="KW-0121">Carboxypeptidase</keyword>
<dbReference type="PROSITE" id="PS00560">
    <property type="entry name" value="CARBOXYPEPT_SER_HIS"/>
    <property type="match status" value="1"/>
</dbReference>
<evidence type="ECO:0000256" key="5">
    <source>
        <dbReference type="ARBA" id="ARBA00022801"/>
    </source>
</evidence>
<dbReference type="PRINTS" id="PR00724">
    <property type="entry name" value="CRBOXYPTASEC"/>
</dbReference>
<sequence>MQFWSAFLLALASVPSALPSPANDAVPPLRPSFCRPKSDWNHVIQGSEVKVAKRCGGDLGRYALRVKKVNPSILGVDKVRQYSGYLDDNASDKHLFYWFFDSRNDPENDPVILWLSGGPGCSSMIGLFMEMGPSRIDANGQLVRNEFSWNSNASVIFLDQPVNTGFSYSSSDVSTTKAAAKDVYALMTLFFKQFPEYSKQDFHIAGESYAGHYIPILAAEILSHKDRNINLKSAMIGNGDVDPYTQYATYEPMGCGRGGQPAVLDEITCHNMKEALPQCQHSIKACYDRDVGNCSTAAQNCQVFMVDSARKSGLNIYDIRNSCAGGSLCYKELDWIERSLNQDEVMQALGVEAKRFQICNGWIADAFAAAGDYFQPIQNSVPNLLAQIPILIYAGDCDYIENWLGNQAWTNALEWSGHDAFNSANVTELKTASGKSYGTIKHANGFAFLRVFQAGHSVPYDQPEASLDFVNRWLKGEWSK</sequence>
<feature type="chain" id="PRO_5044968580" description="Carboxypeptidase" evidence="7">
    <location>
        <begin position="20"/>
        <end position="480"/>
    </location>
</feature>
<dbReference type="PROSITE" id="PS00131">
    <property type="entry name" value="CARBOXYPEPT_SER_SER"/>
    <property type="match status" value="1"/>
</dbReference>
<dbReference type="InterPro" id="IPR029058">
    <property type="entry name" value="AB_hydrolase_fold"/>
</dbReference>
<name>A0ABQ0CHT5_9HYPO</name>
<comment type="caution">
    <text evidence="8">The sequence shown here is derived from an EMBL/GenBank/DDBJ whole genome shotgun (WGS) entry which is preliminary data.</text>
</comment>
<keyword evidence="6" id="KW-0325">Glycoprotein</keyword>
<proteinExistence type="inferred from homology"/>
<dbReference type="Pfam" id="PF00450">
    <property type="entry name" value="Peptidase_S10"/>
    <property type="match status" value="1"/>
</dbReference>
<keyword evidence="5 7" id="KW-0378">Hydrolase</keyword>
<evidence type="ECO:0000313" key="9">
    <source>
        <dbReference type="Proteomes" id="UP001562357"/>
    </source>
</evidence>
<reference evidence="9" key="1">
    <citation type="submission" date="2024-06" db="EMBL/GenBank/DDBJ databases">
        <title>Draft Genome Sequences of Epichloe bromicola Strains Isolated from Elymus ciliaris.</title>
        <authorList>
            <consortium name="Epichloe bromicola genome sequencing consortium"/>
            <person name="Miura A."/>
            <person name="Imano S."/>
            <person name="Ashida A."/>
            <person name="Sato I."/>
            <person name="Chiba S."/>
            <person name="Tanaka A."/>
            <person name="Camagna M."/>
            <person name="Takemoto D."/>
        </authorList>
    </citation>
    <scope>NUCLEOTIDE SEQUENCE [LARGE SCALE GENOMIC DNA]</scope>
    <source>
        <strain evidence="9">DP</strain>
    </source>
</reference>
<keyword evidence="3 7" id="KW-0645">Protease</keyword>
<dbReference type="EMBL" id="BAAFGZ010000031">
    <property type="protein sequence ID" value="GAB0132999.1"/>
    <property type="molecule type" value="Genomic_DNA"/>
</dbReference>
<feature type="signal peptide" evidence="7">
    <location>
        <begin position="1"/>
        <end position="19"/>
    </location>
</feature>
<evidence type="ECO:0000256" key="4">
    <source>
        <dbReference type="ARBA" id="ARBA00022729"/>
    </source>
</evidence>
<dbReference type="Gene3D" id="3.40.50.1820">
    <property type="entry name" value="alpha/beta hydrolase"/>
    <property type="match status" value="1"/>
</dbReference>
<evidence type="ECO:0000256" key="6">
    <source>
        <dbReference type="ARBA" id="ARBA00023180"/>
    </source>
</evidence>
<evidence type="ECO:0000256" key="7">
    <source>
        <dbReference type="RuleBase" id="RU361156"/>
    </source>
</evidence>
<dbReference type="SUPFAM" id="SSF53474">
    <property type="entry name" value="alpha/beta-Hydrolases"/>
    <property type="match status" value="1"/>
</dbReference>